<keyword evidence="3" id="KW-0328">Glycosyltransferase</keyword>
<feature type="transmembrane region" description="Helical" evidence="8">
    <location>
        <begin position="147"/>
        <end position="165"/>
    </location>
</feature>
<keyword evidence="2" id="KW-1003">Cell membrane</keyword>
<accession>A0A0J8AUY9</accession>
<dbReference type="Pfam" id="PF13231">
    <property type="entry name" value="PMT_2"/>
    <property type="match status" value="1"/>
</dbReference>
<proteinExistence type="predicted"/>
<dbReference type="GO" id="GO:0016763">
    <property type="term" value="F:pentosyltransferase activity"/>
    <property type="evidence" value="ECO:0007669"/>
    <property type="project" value="TreeGrafter"/>
</dbReference>
<evidence type="ECO:0000256" key="2">
    <source>
        <dbReference type="ARBA" id="ARBA00022475"/>
    </source>
</evidence>
<keyword evidence="6 8" id="KW-1133">Transmembrane helix</keyword>
<feature type="transmembrane region" description="Helical" evidence="8">
    <location>
        <begin position="260"/>
        <end position="278"/>
    </location>
</feature>
<evidence type="ECO:0000256" key="4">
    <source>
        <dbReference type="ARBA" id="ARBA00022679"/>
    </source>
</evidence>
<dbReference type="STRING" id="1420583.V473_07605"/>
<dbReference type="AlphaFoldDB" id="A0A0J8AUY9"/>
<feature type="transmembrane region" description="Helical" evidence="8">
    <location>
        <begin position="171"/>
        <end position="188"/>
    </location>
</feature>
<name>A0A0J8AUY9_9SPHN</name>
<feature type="transmembrane region" description="Helical" evidence="8">
    <location>
        <begin position="329"/>
        <end position="345"/>
    </location>
</feature>
<evidence type="ECO:0000313" key="11">
    <source>
        <dbReference type="Proteomes" id="UP000052232"/>
    </source>
</evidence>
<sequence>MNGRWRHANAKALHFAQAAPQERDKSKGRIVYRSIVLARAPSSALPVATLVAMALILWFGLTAIATPFDHDESQYVAGAYFGGRLLIFHDFLYLQPPLHSWTFAPLTLLFPDHMVVAMRLATAATALCTVATLWAGQRIAGISRDSAAIATLLVGATAAFQFTGAVVRNDMLPTLLSSMALLVSLLALRHCTPRYWFAAGSLFGLAIATKLNFAPLGLMTGLFVISAGGRCGLRAACWLAVGAMAGMTPMLVAWALAPDAFFYGVLTFGATAPHAWYAANGAFDELATIEKLTDLLKYLWKGPALAALLLLSANWIMTRRRVRSPGRRLAIWMTGGALIGAALPTPSQVQYVMPLLPPLALALGYLFDDARRWSFAPRQALLGLLCLAAIPGMLAATRHVVAMLRTGSPVLEADAAARWAGASVRAMGRGDDVATLSPHMILGSGLTLDPRFATGPFAWRTGWTMGPVLARQVHAMIPATLPDMDRDPPAAILTGYEGGTRKLPLRPDDPLVAYARQRGYRMVAMPDGVGRLYLRAPELLVSRKD</sequence>
<keyword evidence="7 8" id="KW-0472">Membrane</keyword>
<evidence type="ECO:0000256" key="6">
    <source>
        <dbReference type="ARBA" id="ARBA00022989"/>
    </source>
</evidence>
<dbReference type="EMBL" id="JACT01000001">
    <property type="protein sequence ID" value="KMS58020.1"/>
    <property type="molecule type" value="Genomic_DNA"/>
</dbReference>
<feature type="domain" description="Glycosyltransferase RgtA/B/C/D-like" evidence="9">
    <location>
        <begin position="95"/>
        <end position="248"/>
    </location>
</feature>
<dbReference type="InterPro" id="IPR050297">
    <property type="entry name" value="LipidA_mod_glycosyltrf_83"/>
</dbReference>
<dbReference type="PANTHER" id="PTHR33908:SF11">
    <property type="entry name" value="MEMBRANE PROTEIN"/>
    <property type="match status" value="1"/>
</dbReference>
<dbReference type="PATRIC" id="fig|1420583.3.peg.1532"/>
<evidence type="ECO:0000256" key="8">
    <source>
        <dbReference type="SAM" id="Phobius"/>
    </source>
</evidence>
<feature type="transmembrane region" description="Helical" evidence="8">
    <location>
        <begin position="380"/>
        <end position="401"/>
    </location>
</feature>
<keyword evidence="11" id="KW-1185">Reference proteome</keyword>
<dbReference type="Proteomes" id="UP000052232">
    <property type="component" value="Unassembled WGS sequence"/>
</dbReference>
<evidence type="ECO:0000256" key="5">
    <source>
        <dbReference type="ARBA" id="ARBA00022692"/>
    </source>
</evidence>
<dbReference type="InterPro" id="IPR038731">
    <property type="entry name" value="RgtA/B/C-like"/>
</dbReference>
<keyword evidence="5 8" id="KW-0812">Transmembrane</keyword>
<dbReference type="PANTHER" id="PTHR33908">
    <property type="entry name" value="MANNOSYLTRANSFERASE YKCB-RELATED"/>
    <property type="match status" value="1"/>
</dbReference>
<evidence type="ECO:0000256" key="7">
    <source>
        <dbReference type="ARBA" id="ARBA00023136"/>
    </source>
</evidence>
<feature type="transmembrane region" description="Helical" evidence="8">
    <location>
        <begin position="298"/>
        <end position="317"/>
    </location>
</feature>
<comment type="caution">
    <text evidence="10">The sequence shown here is derived from an EMBL/GenBank/DDBJ whole genome shotgun (WGS) entry which is preliminary data.</text>
</comment>
<evidence type="ECO:0000259" key="9">
    <source>
        <dbReference type="Pfam" id="PF13231"/>
    </source>
</evidence>
<feature type="transmembrane region" description="Helical" evidence="8">
    <location>
        <begin position="195"/>
        <end position="213"/>
    </location>
</feature>
<evidence type="ECO:0000313" key="10">
    <source>
        <dbReference type="EMBL" id="KMS58020.1"/>
    </source>
</evidence>
<organism evidence="10 11">
    <name type="scientific">Sphingobium cupriresistens LL01</name>
    <dbReference type="NCBI Taxonomy" id="1420583"/>
    <lineage>
        <taxon>Bacteria</taxon>
        <taxon>Pseudomonadati</taxon>
        <taxon>Pseudomonadota</taxon>
        <taxon>Alphaproteobacteria</taxon>
        <taxon>Sphingomonadales</taxon>
        <taxon>Sphingomonadaceae</taxon>
        <taxon>Sphingobium</taxon>
    </lineage>
</organism>
<reference evidence="10 11" key="1">
    <citation type="journal article" date="2015" name="G3 (Bethesda)">
        <title>Insights into Ongoing Evolution of the Hexachlorocyclohexane Catabolic Pathway from Comparative Genomics of Ten Sphingomonadaceae Strains.</title>
        <authorList>
            <person name="Pearce S.L."/>
            <person name="Oakeshott J.G."/>
            <person name="Pandey G."/>
        </authorList>
    </citation>
    <scope>NUCLEOTIDE SEQUENCE [LARGE SCALE GENOMIC DNA]</scope>
    <source>
        <strain evidence="10 11">LL01</strain>
    </source>
</reference>
<evidence type="ECO:0000256" key="3">
    <source>
        <dbReference type="ARBA" id="ARBA00022676"/>
    </source>
</evidence>
<gene>
    <name evidence="10" type="ORF">V473_07605</name>
</gene>
<protein>
    <submittedName>
        <fullName evidence="10">Glycosyl transferase</fullName>
    </submittedName>
</protein>
<feature type="transmembrane region" description="Helical" evidence="8">
    <location>
        <begin position="114"/>
        <end position="135"/>
    </location>
</feature>
<comment type="subcellular location">
    <subcellularLocation>
        <location evidence="1">Cell membrane</location>
        <topology evidence="1">Multi-pass membrane protein</topology>
    </subcellularLocation>
</comment>
<dbReference type="GO" id="GO:0005886">
    <property type="term" value="C:plasma membrane"/>
    <property type="evidence" value="ECO:0007669"/>
    <property type="project" value="UniProtKB-SubCell"/>
</dbReference>
<feature type="transmembrane region" description="Helical" evidence="8">
    <location>
        <begin position="47"/>
        <end position="68"/>
    </location>
</feature>
<feature type="transmembrane region" description="Helical" evidence="8">
    <location>
        <begin position="351"/>
        <end position="368"/>
    </location>
</feature>
<dbReference type="GO" id="GO:0009103">
    <property type="term" value="P:lipopolysaccharide biosynthetic process"/>
    <property type="evidence" value="ECO:0007669"/>
    <property type="project" value="UniProtKB-ARBA"/>
</dbReference>
<feature type="transmembrane region" description="Helical" evidence="8">
    <location>
        <begin position="233"/>
        <end position="253"/>
    </location>
</feature>
<evidence type="ECO:0000256" key="1">
    <source>
        <dbReference type="ARBA" id="ARBA00004651"/>
    </source>
</evidence>
<keyword evidence="4 10" id="KW-0808">Transferase</keyword>